<organism evidence="2 3">
    <name type="scientific">Mycena metata</name>
    <dbReference type="NCBI Taxonomy" id="1033252"/>
    <lineage>
        <taxon>Eukaryota</taxon>
        <taxon>Fungi</taxon>
        <taxon>Dikarya</taxon>
        <taxon>Basidiomycota</taxon>
        <taxon>Agaricomycotina</taxon>
        <taxon>Agaricomycetes</taxon>
        <taxon>Agaricomycetidae</taxon>
        <taxon>Agaricales</taxon>
        <taxon>Marasmiineae</taxon>
        <taxon>Mycenaceae</taxon>
        <taxon>Mycena</taxon>
    </lineage>
</organism>
<sequence>MNVPSSWSLGVRIFLIPFISFLLRGPFVFFLQTSLLPHFHLALHPQLVGFSASSMTTVRHMPPSPGWFTYIPRGNPRHPSAVLRVRIGPMASSRPPNQA</sequence>
<accession>A0AAD7HFL3</accession>
<keyword evidence="1" id="KW-0812">Transmembrane</keyword>
<keyword evidence="1" id="KW-1133">Transmembrane helix</keyword>
<gene>
    <name evidence="2" type="ORF">B0H16DRAFT_1605922</name>
</gene>
<comment type="caution">
    <text evidence="2">The sequence shown here is derived from an EMBL/GenBank/DDBJ whole genome shotgun (WGS) entry which is preliminary data.</text>
</comment>
<evidence type="ECO:0000313" key="3">
    <source>
        <dbReference type="Proteomes" id="UP001215598"/>
    </source>
</evidence>
<feature type="transmembrane region" description="Helical" evidence="1">
    <location>
        <begin position="12"/>
        <end position="31"/>
    </location>
</feature>
<reference evidence="2" key="1">
    <citation type="submission" date="2023-03" db="EMBL/GenBank/DDBJ databases">
        <title>Massive genome expansion in bonnet fungi (Mycena s.s.) driven by repeated elements and novel gene families across ecological guilds.</title>
        <authorList>
            <consortium name="Lawrence Berkeley National Laboratory"/>
            <person name="Harder C.B."/>
            <person name="Miyauchi S."/>
            <person name="Viragh M."/>
            <person name="Kuo A."/>
            <person name="Thoen E."/>
            <person name="Andreopoulos B."/>
            <person name="Lu D."/>
            <person name="Skrede I."/>
            <person name="Drula E."/>
            <person name="Henrissat B."/>
            <person name="Morin E."/>
            <person name="Kohler A."/>
            <person name="Barry K."/>
            <person name="LaButti K."/>
            <person name="Morin E."/>
            <person name="Salamov A."/>
            <person name="Lipzen A."/>
            <person name="Mereny Z."/>
            <person name="Hegedus B."/>
            <person name="Baldrian P."/>
            <person name="Stursova M."/>
            <person name="Weitz H."/>
            <person name="Taylor A."/>
            <person name="Grigoriev I.V."/>
            <person name="Nagy L.G."/>
            <person name="Martin F."/>
            <person name="Kauserud H."/>
        </authorList>
    </citation>
    <scope>NUCLEOTIDE SEQUENCE</scope>
    <source>
        <strain evidence="2">CBHHK182m</strain>
    </source>
</reference>
<dbReference type="Proteomes" id="UP001215598">
    <property type="component" value="Unassembled WGS sequence"/>
</dbReference>
<keyword evidence="3" id="KW-1185">Reference proteome</keyword>
<dbReference type="EMBL" id="JARKIB010000249">
    <property type="protein sequence ID" value="KAJ7719642.1"/>
    <property type="molecule type" value="Genomic_DNA"/>
</dbReference>
<proteinExistence type="predicted"/>
<evidence type="ECO:0000256" key="1">
    <source>
        <dbReference type="SAM" id="Phobius"/>
    </source>
</evidence>
<protein>
    <submittedName>
        <fullName evidence="2">Uncharacterized protein</fullName>
    </submittedName>
</protein>
<dbReference type="AlphaFoldDB" id="A0AAD7HFL3"/>
<evidence type="ECO:0000313" key="2">
    <source>
        <dbReference type="EMBL" id="KAJ7719642.1"/>
    </source>
</evidence>
<name>A0AAD7HFL3_9AGAR</name>
<keyword evidence="1" id="KW-0472">Membrane</keyword>